<organism evidence="4 5">
    <name type="scientific">Castilleja foliolosa</name>
    <dbReference type="NCBI Taxonomy" id="1961234"/>
    <lineage>
        <taxon>Eukaryota</taxon>
        <taxon>Viridiplantae</taxon>
        <taxon>Streptophyta</taxon>
        <taxon>Embryophyta</taxon>
        <taxon>Tracheophyta</taxon>
        <taxon>Spermatophyta</taxon>
        <taxon>Magnoliopsida</taxon>
        <taxon>eudicotyledons</taxon>
        <taxon>Gunneridae</taxon>
        <taxon>Pentapetalae</taxon>
        <taxon>asterids</taxon>
        <taxon>lamiids</taxon>
        <taxon>Lamiales</taxon>
        <taxon>Orobanchaceae</taxon>
        <taxon>Pedicularideae</taxon>
        <taxon>Castillejinae</taxon>
        <taxon>Castilleja</taxon>
    </lineage>
</organism>
<proteinExistence type="inferred from homology"/>
<keyword evidence="2" id="KW-0131">Cell cycle</keyword>
<evidence type="ECO:0000256" key="2">
    <source>
        <dbReference type="ARBA" id="ARBA00023306"/>
    </source>
</evidence>
<feature type="domain" description="DNA replication factor Cdt1 C-terminal" evidence="3">
    <location>
        <begin position="102"/>
        <end position="179"/>
    </location>
</feature>
<dbReference type="InterPro" id="IPR032054">
    <property type="entry name" value="Cdt1_C"/>
</dbReference>
<evidence type="ECO:0000259" key="3">
    <source>
        <dbReference type="Pfam" id="PF16679"/>
    </source>
</evidence>
<dbReference type="InterPro" id="IPR045173">
    <property type="entry name" value="Cdt1"/>
</dbReference>
<name>A0ABD3D699_9LAMI</name>
<evidence type="ECO:0000313" key="5">
    <source>
        <dbReference type="Proteomes" id="UP001632038"/>
    </source>
</evidence>
<dbReference type="Pfam" id="PF16679">
    <property type="entry name" value="CDT1_C"/>
    <property type="match status" value="1"/>
</dbReference>
<dbReference type="PANTHER" id="PTHR28637:SF1">
    <property type="entry name" value="DNA REPLICATION FACTOR CDT1"/>
    <property type="match status" value="1"/>
</dbReference>
<dbReference type="PANTHER" id="PTHR28637">
    <property type="entry name" value="DNA REPLICATION FACTOR CDT1"/>
    <property type="match status" value="1"/>
</dbReference>
<dbReference type="CDD" id="cd08767">
    <property type="entry name" value="Cdt1_c"/>
    <property type="match status" value="1"/>
</dbReference>
<accession>A0ABD3D699</accession>
<protein>
    <recommendedName>
        <fullName evidence="3">DNA replication factor Cdt1 C-terminal domain-containing protein</fullName>
    </recommendedName>
</protein>
<dbReference type="Proteomes" id="UP001632038">
    <property type="component" value="Unassembled WGS sequence"/>
</dbReference>
<evidence type="ECO:0000313" key="4">
    <source>
        <dbReference type="EMBL" id="KAL3637512.1"/>
    </source>
</evidence>
<dbReference type="Gene3D" id="1.10.10.1420">
    <property type="entry name" value="DNA replication factor Cdt1, C-terminal WH domain"/>
    <property type="match status" value="1"/>
</dbReference>
<keyword evidence="5" id="KW-1185">Reference proteome</keyword>
<comment type="similarity">
    <text evidence="1">Belongs to the Cdt1 family.</text>
</comment>
<dbReference type="InterPro" id="IPR038090">
    <property type="entry name" value="Cdt1_C_WH_dom_sf"/>
</dbReference>
<sequence length="252" mass="29370">MEVARDWTRAEPVLRVEMSPSVRKLPHFWCFYIYYFKRNVYVPKGSKREYERQIADEEEQQLCSFQGDETSVPPPHRSLKFDTLVKSSMNVNDGIFDIVPDSLIQSIQEKEKLAAMEQDPAISQAKHRRKMIAGLPKRFDMIYYLFQSIRRSVVTKEELLQKIIFSDLKVSDRCEVEEQWRTQRFRLPDGKGGRRPPSTPPRSATVEEQLGLLQELVPEWISEKSMSSGDILICVNKISSPEEIRTRLSEAK</sequence>
<gene>
    <name evidence="4" type="ORF">CASFOL_018680</name>
</gene>
<evidence type="ECO:0000256" key="1">
    <source>
        <dbReference type="ARBA" id="ARBA00008356"/>
    </source>
</evidence>
<reference evidence="5" key="1">
    <citation type="journal article" date="2024" name="IScience">
        <title>Strigolactones Initiate the Formation of Haustorium-like Structures in Castilleja.</title>
        <authorList>
            <person name="Buerger M."/>
            <person name="Peterson D."/>
            <person name="Chory J."/>
        </authorList>
    </citation>
    <scope>NUCLEOTIDE SEQUENCE [LARGE SCALE GENOMIC DNA]</scope>
</reference>
<comment type="caution">
    <text evidence="4">The sequence shown here is derived from an EMBL/GenBank/DDBJ whole genome shotgun (WGS) entry which is preliminary data.</text>
</comment>
<dbReference type="AlphaFoldDB" id="A0ABD3D699"/>
<dbReference type="EMBL" id="JAVIJP010000025">
    <property type="protein sequence ID" value="KAL3637512.1"/>
    <property type="molecule type" value="Genomic_DNA"/>
</dbReference>